<gene>
    <name evidence="1" type="ORF">Gohar_015764</name>
</gene>
<keyword evidence="2" id="KW-1185">Reference proteome</keyword>
<dbReference type="Proteomes" id="UP000593560">
    <property type="component" value="Unassembled WGS sequence"/>
</dbReference>
<evidence type="ECO:0000313" key="1">
    <source>
        <dbReference type="EMBL" id="MBA0791169.1"/>
    </source>
</evidence>
<comment type="caution">
    <text evidence="1">The sequence shown here is derived from an EMBL/GenBank/DDBJ whole genome shotgun (WGS) entry which is preliminary data.</text>
</comment>
<accession>A0A7J9G0Q5</accession>
<dbReference type="EMBL" id="JABFAD010000001">
    <property type="protein sequence ID" value="MBA0791169.1"/>
    <property type="molecule type" value="Genomic_DNA"/>
</dbReference>
<evidence type="ECO:0000313" key="2">
    <source>
        <dbReference type="Proteomes" id="UP000593560"/>
    </source>
</evidence>
<dbReference type="AlphaFoldDB" id="A0A7J9G0Q5"/>
<protein>
    <submittedName>
        <fullName evidence="1">Uncharacterized protein</fullName>
    </submittedName>
</protein>
<name>A0A7J9G0Q5_9ROSI</name>
<proteinExistence type="predicted"/>
<reference evidence="1 2" key="1">
    <citation type="journal article" date="2019" name="Genome Biol. Evol.">
        <title>Insights into the evolution of the New World diploid cottons (Gossypium, subgenus Houzingenia) based on genome sequencing.</title>
        <authorList>
            <person name="Grover C.E."/>
            <person name="Arick M.A. 2nd"/>
            <person name="Thrash A."/>
            <person name="Conover J.L."/>
            <person name="Sanders W.S."/>
            <person name="Peterson D.G."/>
            <person name="Frelichowski J.E."/>
            <person name="Scheffler J.A."/>
            <person name="Scheffler B.E."/>
            <person name="Wendel J.F."/>
        </authorList>
    </citation>
    <scope>NUCLEOTIDE SEQUENCE [LARGE SCALE GENOMIC DNA]</scope>
    <source>
        <strain evidence="1">0</strain>
        <tissue evidence="1">Leaf</tissue>
    </source>
</reference>
<organism evidence="1 2">
    <name type="scientific">Gossypium harknessii</name>
    <dbReference type="NCBI Taxonomy" id="34285"/>
    <lineage>
        <taxon>Eukaryota</taxon>
        <taxon>Viridiplantae</taxon>
        <taxon>Streptophyta</taxon>
        <taxon>Embryophyta</taxon>
        <taxon>Tracheophyta</taxon>
        <taxon>Spermatophyta</taxon>
        <taxon>Magnoliopsida</taxon>
        <taxon>eudicotyledons</taxon>
        <taxon>Gunneridae</taxon>
        <taxon>Pentapetalae</taxon>
        <taxon>rosids</taxon>
        <taxon>malvids</taxon>
        <taxon>Malvales</taxon>
        <taxon>Malvaceae</taxon>
        <taxon>Malvoideae</taxon>
        <taxon>Gossypium</taxon>
    </lineage>
</organism>
<sequence>MTDHGNPGDFSMNWIS</sequence>